<dbReference type="SUPFAM" id="SSF47473">
    <property type="entry name" value="EF-hand"/>
    <property type="match status" value="1"/>
</dbReference>
<dbReference type="EMBL" id="GDID01001417">
    <property type="protein sequence ID" value="JAP95189.1"/>
    <property type="molecule type" value="Transcribed_RNA"/>
</dbReference>
<evidence type="ECO:0000313" key="1">
    <source>
        <dbReference type="EMBL" id="JAP95189.1"/>
    </source>
</evidence>
<feature type="non-terminal residue" evidence="1">
    <location>
        <position position="1"/>
    </location>
</feature>
<gene>
    <name evidence="1" type="ORF">TPC1_11903</name>
</gene>
<sequence length="195" mass="22414">QKQSIIAQKAEQLGELCHQERSLMKNKETIKILDQHIKQAFKFIDEEGHDFITCEQLAKFLKAANVVATEQTVYDAVCDFRIAKSESGDYLKPSLNQLFITEDEFKQILMQKGFPSEQISELKQSFAVLGQITPGLIVQSQSGNLVQQQLQTQQLWQQMKHWDIMTEQEIEQVKPFFGTGGKQSDQVMIERYLDA</sequence>
<organism evidence="1">
    <name type="scientific">Trepomonas sp. PC1</name>
    <dbReference type="NCBI Taxonomy" id="1076344"/>
    <lineage>
        <taxon>Eukaryota</taxon>
        <taxon>Metamonada</taxon>
        <taxon>Diplomonadida</taxon>
        <taxon>Hexamitidae</taxon>
        <taxon>Hexamitinae</taxon>
        <taxon>Trepomonas</taxon>
    </lineage>
</organism>
<dbReference type="AlphaFoldDB" id="A0A146KIV5"/>
<evidence type="ECO:0008006" key="2">
    <source>
        <dbReference type="Google" id="ProtNLM"/>
    </source>
</evidence>
<protein>
    <recommendedName>
        <fullName evidence="2">EF-hand domain-containing protein</fullName>
    </recommendedName>
</protein>
<proteinExistence type="predicted"/>
<reference evidence="1" key="1">
    <citation type="submission" date="2015-07" db="EMBL/GenBank/DDBJ databases">
        <title>Adaptation to a free-living lifestyle via gene acquisitions in the diplomonad Trepomonas sp. PC1.</title>
        <authorList>
            <person name="Xu F."/>
            <person name="Jerlstrom-Hultqvist J."/>
            <person name="Kolisko M."/>
            <person name="Simpson A.G.B."/>
            <person name="Roger A.J."/>
            <person name="Svard S.G."/>
            <person name="Andersson J.O."/>
        </authorList>
    </citation>
    <scope>NUCLEOTIDE SEQUENCE</scope>
    <source>
        <strain evidence="1">PC1</strain>
    </source>
</reference>
<feature type="non-terminal residue" evidence="1">
    <location>
        <position position="195"/>
    </location>
</feature>
<name>A0A146KIV5_9EUKA</name>
<dbReference type="Gene3D" id="1.10.238.10">
    <property type="entry name" value="EF-hand"/>
    <property type="match status" value="1"/>
</dbReference>
<dbReference type="InterPro" id="IPR011992">
    <property type="entry name" value="EF-hand-dom_pair"/>
</dbReference>
<accession>A0A146KIV5</accession>